<protein>
    <submittedName>
        <fullName evidence="1">Uncharacterized protein</fullName>
    </submittedName>
</protein>
<keyword evidence="2" id="KW-1185">Reference proteome</keyword>
<evidence type="ECO:0000313" key="1">
    <source>
        <dbReference type="EMBL" id="GCF95018.1"/>
    </source>
</evidence>
<dbReference type="Proteomes" id="UP000290567">
    <property type="component" value="Unassembled WGS sequence"/>
</dbReference>
<comment type="caution">
    <text evidence="1">The sequence shown here is derived from an EMBL/GenBank/DDBJ whole genome shotgun (WGS) entry which is preliminary data.</text>
</comment>
<reference evidence="2" key="1">
    <citation type="submission" date="2019-02" db="EMBL/GenBank/DDBJ databases">
        <title>Draft genome sequence of Enterococcus sp. Gos25-1.</title>
        <authorList>
            <person name="Tanaka N."/>
            <person name="Shiwa Y."/>
            <person name="Fujita N."/>
        </authorList>
    </citation>
    <scope>NUCLEOTIDE SEQUENCE [LARGE SCALE GENOMIC DNA]</scope>
    <source>
        <strain evidence="2">Gos25-1</strain>
    </source>
</reference>
<dbReference type="EMBL" id="BJCC01000025">
    <property type="protein sequence ID" value="GCF95018.1"/>
    <property type="molecule type" value="Genomic_DNA"/>
</dbReference>
<dbReference type="Pfam" id="PF06124">
    <property type="entry name" value="DUF960"/>
    <property type="match status" value="1"/>
</dbReference>
<dbReference type="AlphaFoldDB" id="A0A4P5PFJ0"/>
<dbReference type="OrthoDB" id="2184683at2"/>
<evidence type="ECO:0000313" key="2">
    <source>
        <dbReference type="Proteomes" id="UP000290567"/>
    </source>
</evidence>
<sequence>MFEASKPRHSEIETQELPEQMQNELWHMVFMRHHKGLPLTSPQRFNFFKNPNKTLSVVHSQMDPYFSDSVTAPYIADYEKVDFPSRIYVYDTGSDLVMTLTEKN</sequence>
<accession>A0A4P5PFJ0</accession>
<organism evidence="1 2">
    <name type="scientific">Enterococcus florum</name>
    <dbReference type="NCBI Taxonomy" id="2480627"/>
    <lineage>
        <taxon>Bacteria</taxon>
        <taxon>Bacillati</taxon>
        <taxon>Bacillota</taxon>
        <taxon>Bacilli</taxon>
        <taxon>Lactobacillales</taxon>
        <taxon>Enterococcaceae</taxon>
        <taxon>Enterococcus</taxon>
    </lineage>
</organism>
<proteinExistence type="predicted"/>
<dbReference type="InterPro" id="IPR009303">
    <property type="entry name" value="DUF960"/>
</dbReference>
<dbReference type="RefSeq" id="WP_146623419.1">
    <property type="nucleotide sequence ID" value="NZ_BJCC01000025.1"/>
</dbReference>
<dbReference type="Gene3D" id="3.10.450.150">
    <property type="entry name" value="enterococcus faecalis protein"/>
    <property type="match status" value="1"/>
</dbReference>
<gene>
    <name evidence="1" type="ORF">NRIC_29090</name>
</gene>
<name>A0A4P5PFJ0_9ENTE</name>